<dbReference type="OMA" id="MWVTHEY"/>
<reference evidence="5" key="1">
    <citation type="submission" date="2025-08" db="UniProtKB">
        <authorList>
            <consortium name="RefSeq"/>
        </authorList>
    </citation>
    <scope>IDENTIFICATION</scope>
    <source>
        <tissue evidence="5">Gonads</tissue>
    </source>
</reference>
<evidence type="ECO:0000256" key="2">
    <source>
        <dbReference type="SAM" id="Phobius"/>
    </source>
</evidence>
<keyword evidence="2" id="KW-1133">Transmembrane helix</keyword>
<dbReference type="AlphaFoldDB" id="A0A1S3IYK2"/>
<feature type="region of interest" description="Disordered" evidence="1">
    <location>
        <begin position="322"/>
        <end position="346"/>
    </location>
</feature>
<dbReference type="OrthoDB" id="2448307at2759"/>
<organism evidence="4 5">
    <name type="scientific">Lingula anatina</name>
    <name type="common">Brachiopod</name>
    <name type="synonym">Lingula unguis</name>
    <dbReference type="NCBI Taxonomy" id="7574"/>
    <lineage>
        <taxon>Eukaryota</taxon>
        <taxon>Metazoa</taxon>
        <taxon>Spiralia</taxon>
        <taxon>Lophotrochozoa</taxon>
        <taxon>Brachiopoda</taxon>
        <taxon>Linguliformea</taxon>
        <taxon>Lingulata</taxon>
        <taxon>Lingulida</taxon>
        <taxon>Linguloidea</taxon>
        <taxon>Lingulidae</taxon>
        <taxon>Lingula</taxon>
    </lineage>
</organism>
<dbReference type="STRING" id="7574.A0A1S3IYK2"/>
<keyword evidence="4" id="KW-1185">Reference proteome</keyword>
<proteinExistence type="predicted"/>
<protein>
    <submittedName>
        <fullName evidence="5">Uncharacterized protein LOC106168519</fullName>
    </submittedName>
</protein>
<name>A0A1S3IYK2_LINAN</name>
<sequence length="346" mass="38657">MDSKESDEEALFTYGAERRDRLICCGTLLVRRWGPLERKEKAFVIVSTFGLVAALGFVIYGLATLNGDDWTFALLLLFNIFFCGWYALNGVLREKPYEVAIFCGANILLLAYVSTNFGLKFTQMVNAPDRTLFIVKLARLIVTVVFSAVTLGLGMWVTHEYYDHGDFIFRTVKSAQTEVVHATKLVFLFEPALTVDMQMALSVCVLLLRRGYNSEVGGTVGIVVGFALTVALRILTYFAVQRKSRSLAWLVLVLLLLIEPAFIIYDFIKVGNEFLSTATFELEIVTLTCCTLAVLARAVVIVLGVLVYKAINRREGLHGEIQKSRDPAAPGQETKEYGSMQPEWTK</sequence>
<dbReference type="RefSeq" id="XP_013403066.1">
    <property type="nucleotide sequence ID" value="XM_013547612.1"/>
</dbReference>
<feature type="transmembrane region" description="Helical" evidence="2">
    <location>
        <begin position="140"/>
        <end position="157"/>
    </location>
</feature>
<feature type="transmembrane region" description="Helical" evidence="2">
    <location>
        <begin position="99"/>
        <end position="119"/>
    </location>
</feature>
<dbReference type="PANTHER" id="PTHR39299">
    <property type="entry name" value="TRANSMEMBRANE PROTEIN"/>
    <property type="match status" value="1"/>
</dbReference>
<feature type="transmembrane region" description="Helical" evidence="2">
    <location>
        <begin position="216"/>
        <end position="235"/>
    </location>
</feature>
<dbReference type="PANTHER" id="PTHR39299:SF1">
    <property type="entry name" value="TRANSMEMBRANE PROTEIN"/>
    <property type="match status" value="1"/>
</dbReference>
<feature type="domain" description="DUF7789" evidence="3">
    <location>
        <begin position="183"/>
        <end position="303"/>
    </location>
</feature>
<evidence type="ECO:0000256" key="1">
    <source>
        <dbReference type="SAM" id="MobiDB-lite"/>
    </source>
</evidence>
<evidence type="ECO:0000313" key="5">
    <source>
        <dbReference type="RefSeq" id="XP_013403066.1"/>
    </source>
</evidence>
<dbReference type="KEGG" id="lak:106168519"/>
<dbReference type="GeneID" id="106168519"/>
<dbReference type="Pfam" id="PF25044">
    <property type="entry name" value="DUF7789"/>
    <property type="match status" value="2"/>
</dbReference>
<accession>A0A1S3IYK2</accession>
<feature type="transmembrane region" description="Helical" evidence="2">
    <location>
        <begin position="285"/>
        <end position="308"/>
    </location>
</feature>
<evidence type="ECO:0000259" key="3">
    <source>
        <dbReference type="Pfam" id="PF25044"/>
    </source>
</evidence>
<dbReference type="InParanoid" id="A0A1S3IYK2"/>
<dbReference type="InterPro" id="IPR056691">
    <property type="entry name" value="DUF7789"/>
</dbReference>
<feature type="transmembrane region" description="Helical" evidence="2">
    <location>
        <begin position="70"/>
        <end position="87"/>
    </location>
</feature>
<feature type="domain" description="DUF7789" evidence="3">
    <location>
        <begin position="32"/>
        <end position="156"/>
    </location>
</feature>
<gene>
    <name evidence="5" type="primary">LOC106168519</name>
</gene>
<keyword evidence="2" id="KW-0812">Transmembrane</keyword>
<dbReference type="Proteomes" id="UP000085678">
    <property type="component" value="Unplaced"/>
</dbReference>
<keyword evidence="2" id="KW-0472">Membrane</keyword>
<evidence type="ECO:0000313" key="4">
    <source>
        <dbReference type="Proteomes" id="UP000085678"/>
    </source>
</evidence>
<feature type="transmembrane region" description="Helical" evidence="2">
    <location>
        <begin position="247"/>
        <end position="265"/>
    </location>
</feature>
<feature type="transmembrane region" description="Helical" evidence="2">
    <location>
        <begin position="42"/>
        <end position="63"/>
    </location>
</feature>